<dbReference type="EMBL" id="MU276175">
    <property type="protein sequence ID" value="KAI0040678.1"/>
    <property type="molecule type" value="Genomic_DNA"/>
</dbReference>
<evidence type="ECO:0000313" key="1">
    <source>
        <dbReference type="EMBL" id="KAI0040678.1"/>
    </source>
</evidence>
<reference evidence="1" key="1">
    <citation type="submission" date="2021-02" db="EMBL/GenBank/DDBJ databases">
        <authorList>
            <consortium name="DOE Joint Genome Institute"/>
            <person name="Ahrendt S."/>
            <person name="Looney B.P."/>
            <person name="Miyauchi S."/>
            <person name="Morin E."/>
            <person name="Drula E."/>
            <person name="Courty P.E."/>
            <person name="Chicoki N."/>
            <person name="Fauchery L."/>
            <person name="Kohler A."/>
            <person name="Kuo A."/>
            <person name="Labutti K."/>
            <person name="Pangilinan J."/>
            <person name="Lipzen A."/>
            <person name="Riley R."/>
            <person name="Andreopoulos W."/>
            <person name="He G."/>
            <person name="Johnson J."/>
            <person name="Barry K.W."/>
            <person name="Grigoriev I.V."/>
            <person name="Nagy L."/>
            <person name="Hibbett D."/>
            <person name="Henrissat B."/>
            <person name="Matheny P.B."/>
            <person name="Labbe J."/>
            <person name="Martin F."/>
        </authorList>
    </citation>
    <scope>NUCLEOTIDE SEQUENCE</scope>
    <source>
        <strain evidence="1">FP105234-sp</strain>
    </source>
</reference>
<sequence>MSLSNCNVTLSKNIHITEEYASRVYRLAGIVYHGGFHFTARIFDLQDQAWYHNGMTTKTKFIHEGPREQVNIFEAEDRRTAALALYI</sequence>
<gene>
    <name evidence="1" type="ORF">FA95DRAFT_1502461</name>
</gene>
<evidence type="ECO:0000313" key="2">
    <source>
        <dbReference type="Proteomes" id="UP000814033"/>
    </source>
</evidence>
<dbReference type="Proteomes" id="UP000814033">
    <property type="component" value="Unassembled WGS sequence"/>
</dbReference>
<keyword evidence="2" id="KW-1185">Reference proteome</keyword>
<protein>
    <submittedName>
        <fullName evidence="1">Uncharacterized protein</fullName>
    </submittedName>
</protein>
<proteinExistence type="predicted"/>
<name>A0ACB8R9J0_9AGAM</name>
<comment type="caution">
    <text evidence="1">The sequence shown here is derived from an EMBL/GenBank/DDBJ whole genome shotgun (WGS) entry which is preliminary data.</text>
</comment>
<accession>A0ACB8R9J0</accession>
<reference evidence="1" key="2">
    <citation type="journal article" date="2022" name="New Phytol.">
        <title>Evolutionary transition to the ectomycorrhizal habit in the genomes of a hyperdiverse lineage of mushroom-forming fungi.</title>
        <authorList>
            <person name="Looney B."/>
            <person name="Miyauchi S."/>
            <person name="Morin E."/>
            <person name="Drula E."/>
            <person name="Courty P.E."/>
            <person name="Kohler A."/>
            <person name="Kuo A."/>
            <person name="LaButti K."/>
            <person name="Pangilinan J."/>
            <person name="Lipzen A."/>
            <person name="Riley R."/>
            <person name="Andreopoulos W."/>
            <person name="He G."/>
            <person name="Johnson J."/>
            <person name="Nolan M."/>
            <person name="Tritt A."/>
            <person name="Barry K.W."/>
            <person name="Grigoriev I.V."/>
            <person name="Nagy L.G."/>
            <person name="Hibbett D."/>
            <person name="Henrissat B."/>
            <person name="Matheny P.B."/>
            <person name="Labbe J."/>
            <person name="Martin F.M."/>
        </authorList>
    </citation>
    <scope>NUCLEOTIDE SEQUENCE</scope>
    <source>
        <strain evidence="1">FP105234-sp</strain>
    </source>
</reference>
<organism evidence="1 2">
    <name type="scientific">Auriscalpium vulgare</name>
    <dbReference type="NCBI Taxonomy" id="40419"/>
    <lineage>
        <taxon>Eukaryota</taxon>
        <taxon>Fungi</taxon>
        <taxon>Dikarya</taxon>
        <taxon>Basidiomycota</taxon>
        <taxon>Agaricomycotina</taxon>
        <taxon>Agaricomycetes</taxon>
        <taxon>Russulales</taxon>
        <taxon>Auriscalpiaceae</taxon>
        <taxon>Auriscalpium</taxon>
    </lineage>
</organism>